<dbReference type="InterPro" id="IPR020891">
    <property type="entry name" value="UPF0758_CS"/>
</dbReference>
<name>A0A3G8WW95_9FLAO</name>
<feature type="domain" description="RadC-like JAB" evidence="3">
    <location>
        <begin position="101"/>
        <end position="205"/>
    </location>
</feature>
<gene>
    <name evidence="4" type="ORF">EIH08_07755</name>
</gene>
<dbReference type="PANTHER" id="PTHR30471:SF3">
    <property type="entry name" value="UPF0758 PROTEIN YEES-RELATED"/>
    <property type="match status" value="1"/>
</dbReference>
<dbReference type="EMBL" id="CP034171">
    <property type="protein sequence ID" value="AZI20621.1"/>
    <property type="molecule type" value="Genomic_DNA"/>
</dbReference>
<feature type="compositionally biased region" description="Polar residues" evidence="2">
    <location>
        <begin position="635"/>
        <end position="644"/>
    </location>
</feature>
<dbReference type="AlphaFoldDB" id="A0A3G8WW95"/>
<keyword evidence="1" id="KW-0378">Hydrolase</keyword>
<accession>A0A3G8WW95</accession>
<evidence type="ECO:0000256" key="1">
    <source>
        <dbReference type="ARBA" id="ARBA00023049"/>
    </source>
</evidence>
<dbReference type="Proteomes" id="UP000282297">
    <property type="component" value="Chromosome"/>
</dbReference>
<dbReference type="Gene3D" id="3.40.140.10">
    <property type="entry name" value="Cytidine Deaminase, domain 2"/>
    <property type="match status" value="1"/>
</dbReference>
<keyword evidence="1" id="KW-0645">Protease</keyword>
<dbReference type="RefSeq" id="WP_124784811.1">
    <property type="nucleotide sequence ID" value="NZ_CP034171.1"/>
</dbReference>
<keyword evidence="1" id="KW-0482">Metalloprotease</keyword>
<evidence type="ECO:0000313" key="5">
    <source>
        <dbReference type="Proteomes" id="UP000282297"/>
    </source>
</evidence>
<dbReference type="PANTHER" id="PTHR30471">
    <property type="entry name" value="DNA REPAIR PROTEIN RADC"/>
    <property type="match status" value="1"/>
</dbReference>
<dbReference type="Pfam" id="PF04002">
    <property type="entry name" value="RadC"/>
    <property type="match status" value="1"/>
</dbReference>
<sequence length="644" mass="73471">METSNQTQYYSNFGPNTNFGFQEDENTRYLKTSQGKNLPYRLFTGRDDIDADSPLLREKSSYGYSNDFALVERQFSENKGLSFSAGTKISDLNDVAWLFRALEDEAVEHTFALYRFKDDSYLVQHLSSGGITSTVVDLRLLTGNAFKLQPQSITLVHNHPSGQLVSSRQDRLMLERLHDIFDDTAIKIEDGIVLNLRSGKYLVFKAEPDSDRVLHLQKQNQKQGRVNVYSFNKQVFAANYQPKQIKGPEDVAAYLSAQKFGVSDKTEAIILNNANEIVGKFVLPQHKQFEKLTEILTIHAGTAVILYGNNVTERMFNDYKTKLDLMGFSALDAIRLESGNYYSVYEKSQINIYDGLVSKFRRESTNAEPATVWKDDINDQNENTNLLTNTNTFIMSKQDFDTAKFLKDQMKYLGFGESEKLHQDLEKGLASDEKHFEVKTTSDKTLPGNKVDFYLKFNRSDQGGVFFNSFQAELTNDKKEKFVHNFSAGKENSFTAKEAVNLLEGRAVKTELKNPNSDEMQTAFLKLKLNEEKNDYGNYKLEVYNENYGVDTSKIIDKAGLVFDKPEYRDNVIKSLEKGNVVKVKFDMGNQTVEGKAVLNPQYKNLNLYDNDMNRINTNKPLQGMDAENHEKNQVKQQSISRSL</sequence>
<dbReference type="GO" id="GO:0008237">
    <property type="term" value="F:metallopeptidase activity"/>
    <property type="evidence" value="ECO:0007669"/>
    <property type="project" value="UniProtKB-KW"/>
</dbReference>
<dbReference type="PROSITE" id="PS01302">
    <property type="entry name" value="UPF0758"/>
    <property type="match status" value="1"/>
</dbReference>
<protein>
    <recommendedName>
        <fullName evidence="3">RadC-like JAB domain-containing protein</fullName>
    </recommendedName>
</protein>
<proteinExistence type="predicted"/>
<dbReference type="InterPro" id="IPR001405">
    <property type="entry name" value="UPF0758"/>
</dbReference>
<reference evidence="5" key="1">
    <citation type="submission" date="2018-11" db="EMBL/GenBank/DDBJ databases">
        <title>Proposal to divide the Flavobacteriaceae and reorganize its genera based on Amino Acid Identity values calculated from whole genome sequences.</title>
        <authorList>
            <person name="Nicholson A.C."/>
            <person name="Gulvik C.A."/>
            <person name="Whitney A.M."/>
            <person name="Humrighouse B.W."/>
            <person name="Bell M."/>
            <person name="Holmes B."/>
            <person name="Steigerwalt A.B."/>
            <person name="Villarma A."/>
            <person name="Sheth M."/>
            <person name="Batra D."/>
            <person name="Pryor J."/>
            <person name="Bernardet J.-F."/>
            <person name="Hugo C."/>
            <person name="Kampfer P."/>
            <person name="Newman J.D."/>
            <person name="McQuiston J.R."/>
        </authorList>
    </citation>
    <scope>NUCLEOTIDE SEQUENCE [LARGE SCALE GENOMIC DNA]</scope>
    <source>
        <strain evidence="5">H4753</strain>
    </source>
</reference>
<evidence type="ECO:0000313" key="4">
    <source>
        <dbReference type="EMBL" id="AZI20621.1"/>
    </source>
</evidence>
<dbReference type="InterPro" id="IPR025657">
    <property type="entry name" value="RadC_JAB"/>
</dbReference>
<feature type="region of interest" description="Disordered" evidence="2">
    <location>
        <begin position="617"/>
        <end position="644"/>
    </location>
</feature>
<evidence type="ECO:0000256" key="2">
    <source>
        <dbReference type="SAM" id="MobiDB-lite"/>
    </source>
</evidence>
<organism evidence="4 5">
    <name type="scientific">Chryseobacterium taklimakanense</name>
    <dbReference type="NCBI Taxonomy" id="536441"/>
    <lineage>
        <taxon>Bacteria</taxon>
        <taxon>Pseudomonadati</taxon>
        <taxon>Bacteroidota</taxon>
        <taxon>Flavobacteriia</taxon>
        <taxon>Flavobacteriales</taxon>
        <taxon>Weeksellaceae</taxon>
        <taxon>Chryseobacterium group</taxon>
        <taxon>Chryseobacterium</taxon>
    </lineage>
</organism>
<evidence type="ECO:0000259" key="3">
    <source>
        <dbReference type="Pfam" id="PF04002"/>
    </source>
</evidence>